<keyword evidence="1" id="KW-1185">Reference proteome</keyword>
<reference evidence="2" key="1">
    <citation type="submission" date="2017-02" db="UniProtKB">
        <authorList>
            <consortium name="WormBaseParasite"/>
        </authorList>
    </citation>
    <scope>IDENTIFICATION</scope>
</reference>
<proteinExistence type="predicted"/>
<sequence>LRKVSEAENDDVANKSFHFSDETRGSRSRYINCVDCCSTCRTQYGFSAHESVANRLYVWLLFSKGKYTSRFDETMGVLWIRDGSTEYSEAMGWIWPILELGLPRLIKTRNVIISSSSIPPQRFDYISLAWNDSRALAQQPKDAITPLLKRAFRRENQGRSLSIWMRSNVRLLTGIKNM</sequence>
<dbReference type="AlphaFoldDB" id="A0A0M3IBB5"/>
<accession>A0A0M3IBB5</accession>
<evidence type="ECO:0000313" key="2">
    <source>
        <dbReference type="WBParaSite" id="ALUE_0001498901-mRNA-1"/>
    </source>
</evidence>
<name>A0A0M3IBB5_ASCLU</name>
<dbReference type="Proteomes" id="UP000036681">
    <property type="component" value="Unplaced"/>
</dbReference>
<organism evidence="1 2">
    <name type="scientific">Ascaris lumbricoides</name>
    <name type="common">Giant roundworm</name>
    <dbReference type="NCBI Taxonomy" id="6252"/>
    <lineage>
        <taxon>Eukaryota</taxon>
        <taxon>Metazoa</taxon>
        <taxon>Ecdysozoa</taxon>
        <taxon>Nematoda</taxon>
        <taxon>Chromadorea</taxon>
        <taxon>Rhabditida</taxon>
        <taxon>Spirurina</taxon>
        <taxon>Ascaridomorpha</taxon>
        <taxon>Ascaridoidea</taxon>
        <taxon>Ascarididae</taxon>
        <taxon>Ascaris</taxon>
    </lineage>
</organism>
<protein>
    <submittedName>
        <fullName evidence="2">SAC domain-containing protein</fullName>
    </submittedName>
</protein>
<dbReference type="WBParaSite" id="ALUE_0001498901-mRNA-1">
    <property type="protein sequence ID" value="ALUE_0001498901-mRNA-1"/>
    <property type="gene ID" value="ALUE_0001498901"/>
</dbReference>
<evidence type="ECO:0000313" key="1">
    <source>
        <dbReference type="Proteomes" id="UP000036681"/>
    </source>
</evidence>